<feature type="transmembrane region" description="Helical" evidence="1">
    <location>
        <begin position="139"/>
        <end position="160"/>
    </location>
</feature>
<dbReference type="InParanoid" id="A2FCA5"/>
<dbReference type="RefSeq" id="XP_001310398.1">
    <property type="nucleotide sequence ID" value="XM_001310397.1"/>
</dbReference>
<evidence type="ECO:0000313" key="2">
    <source>
        <dbReference type="EMBL" id="EAX97468.1"/>
    </source>
</evidence>
<feature type="transmembrane region" description="Helical" evidence="1">
    <location>
        <begin position="12"/>
        <end position="30"/>
    </location>
</feature>
<feature type="transmembrane region" description="Helical" evidence="1">
    <location>
        <begin position="112"/>
        <end position="132"/>
    </location>
</feature>
<name>A2FCA5_TRIV3</name>
<dbReference type="AlphaFoldDB" id="A2FCA5"/>
<evidence type="ECO:0000256" key="1">
    <source>
        <dbReference type="SAM" id="Phobius"/>
    </source>
</evidence>
<keyword evidence="3" id="KW-1185">Reference proteome</keyword>
<accession>A2FCA5</accession>
<dbReference type="Proteomes" id="UP000001542">
    <property type="component" value="Unassembled WGS sequence"/>
</dbReference>
<dbReference type="Pfam" id="PF14995">
    <property type="entry name" value="TMEM107"/>
    <property type="match status" value="1"/>
</dbReference>
<keyword evidence="1" id="KW-1133">Transmembrane helix</keyword>
<sequence>MISTAKVIFPFRVFAFCSLYIVMNVVLFVIDKNESQQANPIKNYYANRINNSVANPYMPDSFKNSIRGIFSSGKQIKHVQKQIKIWLIVSDVLLALVFIFIILGFSTTSAPLSFIEGCLHFIGTVLISNTMLQPASSDYIICGVFFGVMAPFLLEIWEIFCLLCLKTDFY</sequence>
<evidence type="ECO:0000313" key="3">
    <source>
        <dbReference type="Proteomes" id="UP000001542"/>
    </source>
</evidence>
<organism evidence="2 3">
    <name type="scientific">Trichomonas vaginalis (strain ATCC PRA-98 / G3)</name>
    <dbReference type="NCBI Taxonomy" id="412133"/>
    <lineage>
        <taxon>Eukaryota</taxon>
        <taxon>Metamonada</taxon>
        <taxon>Parabasalia</taxon>
        <taxon>Trichomonadida</taxon>
        <taxon>Trichomonadidae</taxon>
        <taxon>Trichomonas</taxon>
    </lineage>
</organism>
<feature type="transmembrane region" description="Helical" evidence="1">
    <location>
        <begin position="85"/>
        <end position="106"/>
    </location>
</feature>
<dbReference type="KEGG" id="tva:4755253"/>
<keyword evidence="1" id="KW-0472">Membrane</keyword>
<reference evidence="2" key="1">
    <citation type="submission" date="2006-10" db="EMBL/GenBank/DDBJ databases">
        <authorList>
            <person name="Amadeo P."/>
            <person name="Zhao Q."/>
            <person name="Wortman J."/>
            <person name="Fraser-Liggett C."/>
            <person name="Carlton J."/>
        </authorList>
    </citation>
    <scope>NUCLEOTIDE SEQUENCE</scope>
    <source>
        <strain evidence="2">G3</strain>
    </source>
</reference>
<protein>
    <submittedName>
        <fullName evidence="2">Uncharacterized protein</fullName>
    </submittedName>
</protein>
<dbReference type="OrthoDB" id="10571695at2759"/>
<reference evidence="2" key="2">
    <citation type="journal article" date="2007" name="Science">
        <title>Draft genome sequence of the sexually transmitted pathogen Trichomonas vaginalis.</title>
        <authorList>
            <person name="Carlton J.M."/>
            <person name="Hirt R.P."/>
            <person name="Silva J.C."/>
            <person name="Delcher A.L."/>
            <person name="Schatz M."/>
            <person name="Zhao Q."/>
            <person name="Wortman J.R."/>
            <person name="Bidwell S.L."/>
            <person name="Alsmark U.C.M."/>
            <person name="Besteiro S."/>
            <person name="Sicheritz-Ponten T."/>
            <person name="Noel C.J."/>
            <person name="Dacks J.B."/>
            <person name="Foster P.G."/>
            <person name="Simillion C."/>
            <person name="Van de Peer Y."/>
            <person name="Miranda-Saavedra D."/>
            <person name="Barton G.J."/>
            <person name="Westrop G.D."/>
            <person name="Mueller S."/>
            <person name="Dessi D."/>
            <person name="Fiori P.L."/>
            <person name="Ren Q."/>
            <person name="Paulsen I."/>
            <person name="Zhang H."/>
            <person name="Bastida-Corcuera F.D."/>
            <person name="Simoes-Barbosa A."/>
            <person name="Brown M.T."/>
            <person name="Hayes R.D."/>
            <person name="Mukherjee M."/>
            <person name="Okumura C.Y."/>
            <person name="Schneider R."/>
            <person name="Smith A.J."/>
            <person name="Vanacova S."/>
            <person name="Villalvazo M."/>
            <person name="Haas B.J."/>
            <person name="Pertea M."/>
            <person name="Feldblyum T.V."/>
            <person name="Utterback T.R."/>
            <person name="Shu C.L."/>
            <person name="Osoegawa K."/>
            <person name="de Jong P.J."/>
            <person name="Hrdy I."/>
            <person name="Horvathova L."/>
            <person name="Zubacova Z."/>
            <person name="Dolezal P."/>
            <person name="Malik S.B."/>
            <person name="Logsdon J.M. Jr."/>
            <person name="Henze K."/>
            <person name="Gupta A."/>
            <person name="Wang C.C."/>
            <person name="Dunne R.L."/>
            <person name="Upcroft J.A."/>
            <person name="Upcroft P."/>
            <person name="White O."/>
            <person name="Salzberg S.L."/>
            <person name="Tang P."/>
            <person name="Chiu C.-H."/>
            <person name="Lee Y.-S."/>
            <person name="Embley T.M."/>
            <person name="Coombs G.H."/>
            <person name="Mottram J.C."/>
            <person name="Tachezy J."/>
            <person name="Fraser-Liggett C.M."/>
            <person name="Johnson P.J."/>
        </authorList>
    </citation>
    <scope>NUCLEOTIDE SEQUENCE [LARGE SCALE GENOMIC DNA]</scope>
    <source>
        <strain evidence="2">G3</strain>
    </source>
</reference>
<dbReference type="VEuPathDB" id="TrichDB:TVAGG3_0802070"/>
<proteinExistence type="predicted"/>
<dbReference type="VEuPathDB" id="TrichDB:TVAG_135210"/>
<dbReference type="InterPro" id="IPR029248">
    <property type="entry name" value="TMEM107"/>
</dbReference>
<gene>
    <name evidence="2" type="ORF">TVAG_135210</name>
</gene>
<keyword evidence="1" id="KW-0812">Transmembrane</keyword>
<dbReference type="EMBL" id="DS113714">
    <property type="protein sequence ID" value="EAX97468.1"/>
    <property type="molecule type" value="Genomic_DNA"/>
</dbReference>